<feature type="compositionally biased region" description="Low complexity" evidence="1">
    <location>
        <begin position="194"/>
        <end position="209"/>
    </location>
</feature>
<proteinExistence type="predicted"/>
<dbReference type="EMBL" id="JXXN02006235">
    <property type="protein sequence ID" value="THD19513.1"/>
    <property type="molecule type" value="Genomic_DNA"/>
</dbReference>
<comment type="caution">
    <text evidence="2">The sequence shown here is derived from an EMBL/GenBank/DDBJ whole genome shotgun (WGS) entry which is preliminary data.</text>
</comment>
<feature type="compositionally biased region" description="Pro residues" evidence="1">
    <location>
        <begin position="210"/>
        <end position="225"/>
    </location>
</feature>
<name>A0A4E0QX05_FASHE</name>
<dbReference type="Proteomes" id="UP000230066">
    <property type="component" value="Unassembled WGS sequence"/>
</dbReference>
<feature type="compositionally biased region" description="Basic residues" evidence="1">
    <location>
        <begin position="172"/>
        <end position="183"/>
    </location>
</feature>
<dbReference type="AlphaFoldDB" id="A0A4E0QX05"/>
<feature type="compositionally biased region" description="Low complexity" evidence="1">
    <location>
        <begin position="255"/>
        <end position="269"/>
    </location>
</feature>
<accession>A0A4E0QX05</accession>
<feature type="compositionally biased region" description="Basic and acidic residues" evidence="1">
    <location>
        <begin position="103"/>
        <end position="113"/>
    </location>
</feature>
<feature type="compositionally biased region" description="Polar residues" evidence="1">
    <location>
        <begin position="93"/>
        <end position="102"/>
    </location>
</feature>
<evidence type="ECO:0000256" key="1">
    <source>
        <dbReference type="SAM" id="MobiDB-lite"/>
    </source>
</evidence>
<reference evidence="2" key="1">
    <citation type="submission" date="2019-03" db="EMBL/GenBank/DDBJ databases">
        <title>Improved annotation for the trematode Fasciola hepatica.</title>
        <authorList>
            <person name="Choi Y.-J."/>
            <person name="Martin J."/>
            <person name="Mitreva M."/>
        </authorList>
    </citation>
    <scope>NUCLEOTIDE SEQUENCE [LARGE SCALE GENOMIC DNA]</scope>
</reference>
<feature type="compositionally biased region" description="Basic and acidic residues" evidence="1">
    <location>
        <begin position="82"/>
        <end position="92"/>
    </location>
</feature>
<feature type="compositionally biased region" description="Acidic residues" evidence="1">
    <location>
        <begin position="271"/>
        <end position="293"/>
    </location>
</feature>
<evidence type="ECO:0000313" key="3">
    <source>
        <dbReference type="Proteomes" id="UP000230066"/>
    </source>
</evidence>
<feature type="compositionally biased region" description="Polar residues" evidence="1">
    <location>
        <begin position="59"/>
        <end position="81"/>
    </location>
</feature>
<evidence type="ECO:0000313" key="2">
    <source>
        <dbReference type="EMBL" id="THD19513.1"/>
    </source>
</evidence>
<feature type="compositionally biased region" description="Basic and acidic residues" evidence="1">
    <location>
        <begin position="238"/>
        <end position="253"/>
    </location>
</feature>
<keyword evidence="3" id="KW-1185">Reference proteome</keyword>
<organism evidence="2 3">
    <name type="scientific">Fasciola hepatica</name>
    <name type="common">Liver fluke</name>
    <dbReference type="NCBI Taxonomy" id="6192"/>
    <lineage>
        <taxon>Eukaryota</taxon>
        <taxon>Metazoa</taxon>
        <taxon>Spiralia</taxon>
        <taxon>Lophotrochozoa</taxon>
        <taxon>Platyhelminthes</taxon>
        <taxon>Trematoda</taxon>
        <taxon>Digenea</taxon>
        <taxon>Plagiorchiida</taxon>
        <taxon>Echinostomata</taxon>
        <taxon>Echinostomatoidea</taxon>
        <taxon>Fasciolidae</taxon>
        <taxon>Fasciola</taxon>
    </lineage>
</organism>
<gene>
    <name evidence="2" type="ORF">D915_009710</name>
</gene>
<feature type="region of interest" description="Disordered" evidence="1">
    <location>
        <begin position="59"/>
        <end position="313"/>
    </location>
</feature>
<feature type="compositionally biased region" description="Acidic residues" evidence="1">
    <location>
        <begin position="142"/>
        <end position="151"/>
    </location>
</feature>
<protein>
    <submittedName>
        <fullName evidence="2">Uncharacterized protein</fullName>
    </submittedName>
</protein>
<sequence>MPRKAICISSFNNKSNADGGKSSQDILITLDTNYSRAVDMLNTEAPTNSVNLRELNQNKATGASSEITTVTQVNSGVSKGSNDADRHGDQSEQRGGSTMSDLHNTEYVDESRATRSPVSPKPKTNKGSESPRTPRRRKVEVVPEESPEDNSSEDREVISLPLPQSSSPPPTPKKRSKAKKKHAPPPSTQQAFDASSAVPSLPNSPNSPSLSPPLAPSAPKPPPQSETPSQALTTKKRPSIEKKRTSLTGDRRSQRSSVQQSFSVSTRSTTSDEETERESEPTGETEGNEETDSETYTGQPFMDPDPTAARDLDNASPKTIAMCNRHPCHYCFFVYFPSSSVDEDLMPFRRKAFIDKVARLQNPEHVREVMETKCARDAYTDRRITSIERQSGTEIRLSELNPSSAFIKGLPRRRLTIAGPTFAHIGCALNLFESLLPKVIKTGIFPYRLPEGSSTRFASGMRQSSHFQWSFGRQDGTVLLRNQLDDKGGWRGFLVPNKSEN</sequence>